<dbReference type="Pfam" id="PF23055">
    <property type="entry name" value="DUF7041"/>
    <property type="match status" value="1"/>
</dbReference>
<name>A0A6H5J428_9HYME</name>
<dbReference type="SUPFAM" id="SSF48403">
    <property type="entry name" value="Ankyrin repeat"/>
    <property type="match status" value="1"/>
</dbReference>
<dbReference type="InterPro" id="IPR036770">
    <property type="entry name" value="Ankyrin_rpt-contain_sf"/>
</dbReference>
<dbReference type="InterPro" id="IPR055469">
    <property type="entry name" value="DUF7041"/>
</dbReference>
<dbReference type="Gene3D" id="1.25.40.20">
    <property type="entry name" value="Ankyrin repeat-containing domain"/>
    <property type="match status" value="1"/>
</dbReference>
<feature type="region of interest" description="Disordered" evidence="2">
    <location>
        <begin position="633"/>
        <end position="669"/>
    </location>
</feature>
<feature type="repeat" description="ANK" evidence="1">
    <location>
        <begin position="147"/>
        <end position="175"/>
    </location>
</feature>
<evidence type="ECO:0000313" key="5">
    <source>
        <dbReference type="Proteomes" id="UP000479190"/>
    </source>
</evidence>
<feature type="region of interest" description="Disordered" evidence="2">
    <location>
        <begin position="317"/>
        <end position="399"/>
    </location>
</feature>
<protein>
    <recommendedName>
        <fullName evidence="3">DUF7041 domain-containing protein</fullName>
    </recommendedName>
</protein>
<proteinExistence type="predicted"/>
<dbReference type="Pfam" id="PF12796">
    <property type="entry name" value="Ank_2"/>
    <property type="match status" value="2"/>
</dbReference>
<accession>A0A6H5J428</accession>
<feature type="compositionally biased region" description="Polar residues" evidence="2">
    <location>
        <begin position="324"/>
        <end position="347"/>
    </location>
</feature>
<feature type="compositionally biased region" description="Basic and acidic residues" evidence="2">
    <location>
        <begin position="388"/>
        <end position="399"/>
    </location>
</feature>
<dbReference type="PANTHER" id="PTHR33327">
    <property type="entry name" value="ENDONUCLEASE"/>
    <property type="match status" value="1"/>
</dbReference>
<evidence type="ECO:0000313" key="4">
    <source>
        <dbReference type="EMBL" id="CAB0044245.1"/>
    </source>
</evidence>
<dbReference type="PANTHER" id="PTHR33327:SF3">
    <property type="entry name" value="RNA-DIRECTED DNA POLYMERASE"/>
    <property type="match status" value="1"/>
</dbReference>
<organism evidence="4 5">
    <name type="scientific">Trichogramma brassicae</name>
    <dbReference type="NCBI Taxonomy" id="86971"/>
    <lineage>
        <taxon>Eukaryota</taxon>
        <taxon>Metazoa</taxon>
        <taxon>Ecdysozoa</taxon>
        <taxon>Arthropoda</taxon>
        <taxon>Hexapoda</taxon>
        <taxon>Insecta</taxon>
        <taxon>Pterygota</taxon>
        <taxon>Neoptera</taxon>
        <taxon>Endopterygota</taxon>
        <taxon>Hymenoptera</taxon>
        <taxon>Apocrita</taxon>
        <taxon>Proctotrupomorpha</taxon>
        <taxon>Chalcidoidea</taxon>
        <taxon>Trichogrammatidae</taxon>
        <taxon>Trichogramma</taxon>
    </lineage>
</organism>
<dbReference type="PROSITE" id="PS50088">
    <property type="entry name" value="ANK_REPEAT"/>
    <property type="match status" value="2"/>
</dbReference>
<dbReference type="AlphaFoldDB" id="A0A6H5J428"/>
<feature type="repeat" description="ANK" evidence="1">
    <location>
        <begin position="29"/>
        <end position="61"/>
    </location>
</feature>
<dbReference type="Proteomes" id="UP000479190">
    <property type="component" value="Unassembled WGS sequence"/>
</dbReference>
<dbReference type="Gene3D" id="3.10.10.10">
    <property type="entry name" value="HIV Type 1 Reverse Transcriptase, subunit A, domain 1"/>
    <property type="match status" value="1"/>
</dbReference>
<feature type="compositionally biased region" description="Basic and acidic residues" evidence="2">
    <location>
        <begin position="359"/>
        <end position="380"/>
    </location>
</feature>
<feature type="compositionally biased region" description="Low complexity" evidence="2">
    <location>
        <begin position="635"/>
        <end position="645"/>
    </location>
</feature>
<reference evidence="4 5" key="1">
    <citation type="submission" date="2020-02" db="EMBL/GenBank/DDBJ databases">
        <authorList>
            <person name="Ferguson B K."/>
        </authorList>
    </citation>
    <scope>NUCLEOTIDE SEQUENCE [LARGE SCALE GENOMIC DNA]</scope>
</reference>
<evidence type="ECO:0000259" key="3">
    <source>
        <dbReference type="Pfam" id="PF23055"/>
    </source>
</evidence>
<feature type="domain" description="DUF7041" evidence="3">
    <location>
        <begin position="443"/>
        <end position="527"/>
    </location>
</feature>
<dbReference type="SMART" id="SM00248">
    <property type="entry name" value="ANK"/>
    <property type="match status" value="4"/>
</dbReference>
<keyword evidence="1" id="KW-0040">ANK repeat</keyword>
<dbReference type="PROSITE" id="PS50297">
    <property type="entry name" value="ANK_REP_REGION"/>
    <property type="match status" value="2"/>
</dbReference>
<keyword evidence="5" id="KW-1185">Reference proteome</keyword>
<dbReference type="InterPro" id="IPR002110">
    <property type="entry name" value="Ankyrin_rpt"/>
</dbReference>
<evidence type="ECO:0000256" key="2">
    <source>
        <dbReference type="SAM" id="MobiDB-lite"/>
    </source>
</evidence>
<dbReference type="OrthoDB" id="6621317at2759"/>
<dbReference type="EMBL" id="CADCXV010001416">
    <property type="protein sequence ID" value="CAB0044245.1"/>
    <property type="molecule type" value="Genomic_DNA"/>
</dbReference>
<gene>
    <name evidence="4" type="ORF">TBRA_LOCUS15833</name>
</gene>
<evidence type="ECO:0000256" key="1">
    <source>
        <dbReference type="PROSITE-ProRule" id="PRU00023"/>
    </source>
</evidence>
<sequence>MKPSKIDDRFMRLLLGVSEGYEVNRQDKSGSAPLHWAVIYDNKEMVRWLFKEGANPNLANVNGENSLHTICRYTKNHDLAETLFELSDQEHHPVRGASLETLNHDRATPLHVVCNRANADASFVQILIEPSSRLKWPLELVNSWDKSAKAPLHSALEHGNKEVVEELLTRDADPNRLISSGLTPLQLDECTTKFTTVNWRRPCWRKAGTCRSTGRTSWARRRCTGLCATRFGLQPPSRYCTNLGCPAFPRPSRSTRSTDVCVSTRRTDPVPSAEKILSIVFRTDAKNNSHNASVGCTTLFHDPRKRSSPYIEARKFAGIGRGLNTPNDEQQRQSARLQGIPGQSFQKSAEELASATKKKNADNPANDKDVSPYESPHDSADSSTSDGEFEKTITEKEVIEGDKRTVETSASLENKNIVELTSSLENKDDALDTHTMTTTKFELPRFWRTAPKAWFTQAECLMSANSITADDSKFNYVVGALDQTTAVELMDVIDPPPADEIKYKTLKDAILNRTTDSTEKQLHQLLTSLSLGSDKPSALWRRMKSLAGDKLKEDALKVKWLDLLPQSASMFLSILKTASMDELTEAADKLVETGGSVMAVSRTSQQEPADSHMIAQRLAALEAQMAQVVAQLSYSNRRNSQQRGRSSGRRRDGSQHRGRSRSPDTPKICWYHRKHGKDAERCTLPCPQAQSSSPVKSNLPVKHSIVTSARQLPSVRADSQANASPQPKKLFDDLLKKGIIRPSNSQWASPLHWCPKAIQPGV</sequence>